<accession>A0ABS8PXK7</accession>
<proteinExistence type="predicted"/>
<reference evidence="1 2" key="1">
    <citation type="submission" date="2021-11" db="EMBL/GenBank/DDBJ databases">
        <title>Genomic of Niabella pedocola.</title>
        <authorList>
            <person name="Wu T."/>
        </authorList>
    </citation>
    <scope>NUCLEOTIDE SEQUENCE [LARGE SCALE GENOMIC DNA]</scope>
    <source>
        <strain evidence="1 2">JCM 31011</strain>
    </source>
</reference>
<dbReference type="RefSeq" id="WP_231008364.1">
    <property type="nucleotide sequence ID" value="NZ_JAJNEC010000007.1"/>
</dbReference>
<dbReference type="Proteomes" id="UP001199816">
    <property type="component" value="Unassembled WGS sequence"/>
</dbReference>
<evidence type="ECO:0000313" key="2">
    <source>
        <dbReference type="Proteomes" id="UP001199816"/>
    </source>
</evidence>
<gene>
    <name evidence="1" type="ORF">LQ567_23600</name>
</gene>
<sequence>MQLNGRCYIVNKASHLTPFGEWSGFIADDLIEAVRKRGQSTIAFYVLKDSDIGKPVGSLFSQKQVHKVIFPHQQLEYPSIKTISINILTYYGDSSVFSHRYDLQY</sequence>
<comment type="caution">
    <text evidence="1">The sequence shown here is derived from an EMBL/GenBank/DDBJ whole genome shotgun (WGS) entry which is preliminary data.</text>
</comment>
<organism evidence="1 2">
    <name type="scientific">Niabella pedocola</name>
    <dbReference type="NCBI Taxonomy" id="1752077"/>
    <lineage>
        <taxon>Bacteria</taxon>
        <taxon>Pseudomonadati</taxon>
        <taxon>Bacteroidota</taxon>
        <taxon>Chitinophagia</taxon>
        <taxon>Chitinophagales</taxon>
        <taxon>Chitinophagaceae</taxon>
        <taxon>Niabella</taxon>
    </lineage>
</organism>
<name>A0ABS8PXK7_9BACT</name>
<dbReference type="EMBL" id="JAJNEC010000007">
    <property type="protein sequence ID" value="MCD2425789.1"/>
    <property type="molecule type" value="Genomic_DNA"/>
</dbReference>
<protein>
    <submittedName>
        <fullName evidence="1">Uncharacterized protein</fullName>
    </submittedName>
</protein>
<keyword evidence="2" id="KW-1185">Reference proteome</keyword>
<evidence type="ECO:0000313" key="1">
    <source>
        <dbReference type="EMBL" id="MCD2425789.1"/>
    </source>
</evidence>